<dbReference type="InterPro" id="IPR004358">
    <property type="entry name" value="Sig_transdc_His_kin-like_C"/>
</dbReference>
<dbReference type="PANTHER" id="PTHR42878:SF15">
    <property type="entry name" value="BACTERIOPHYTOCHROME"/>
    <property type="match status" value="1"/>
</dbReference>
<proteinExistence type="predicted"/>
<evidence type="ECO:0000256" key="1">
    <source>
        <dbReference type="ARBA" id="ARBA00000085"/>
    </source>
</evidence>
<dbReference type="GO" id="GO:0005524">
    <property type="term" value="F:ATP binding"/>
    <property type="evidence" value="ECO:0007669"/>
    <property type="project" value="UniProtKB-KW"/>
</dbReference>
<dbReference type="Proteomes" id="UP001596317">
    <property type="component" value="Unassembled WGS sequence"/>
</dbReference>
<evidence type="ECO:0000256" key="5">
    <source>
        <dbReference type="ARBA" id="ARBA00022777"/>
    </source>
</evidence>
<dbReference type="PROSITE" id="PS50109">
    <property type="entry name" value="HIS_KIN"/>
    <property type="match status" value="1"/>
</dbReference>
<gene>
    <name evidence="8" type="ORF">ACFP90_26430</name>
</gene>
<dbReference type="InterPro" id="IPR029016">
    <property type="entry name" value="GAF-like_dom_sf"/>
</dbReference>
<dbReference type="EMBL" id="JBHSWB010000003">
    <property type="protein sequence ID" value="MFC6663560.1"/>
    <property type="molecule type" value="Genomic_DNA"/>
</dbReference>
<dbReference type="InterPro" id="IPR036890">
    <property type="entry name" value="HATPase_C_sf"/>
</dbReference>
<keyword evidence="9" id="KW-1185">Reference proteome</keyword>
<comment type="caution">
    <text evidence="8">The sequence shown here is derived from an EMBL/GenBank/DDBJ whole genome shotgun (WGS) entry which is preliminary data.</text>
</comment>
<comment type="catalytic activity">
    <reaction evidence="1">
        <text>ATP + protein L-histidine = ADP + protein N-phospho-L-histidine.</text>
        <dbReference type="EC" id="2.7.13.3"/>
    </reaction>
</comment>
<dbReference type="Pfam" id="PF02518">
    <property type="entry name" value="HATPase_c"/>
    <property type="match status" value="1"/>
</dbReference>
<dbReference type="EC" id="2.7.13.3" evidence="2"/>
<feature type="domain" description="Histidine kinase" evidence="7">
    <location>
        <begin position="493"/>
        <end position="709"/>
    </location>
</feature>
<dbReference type="RefSeq" id="WP_318010906.1">
    <property type="nucleotide sequence ID" value="NZ_JAIQXV010000006.1"/>
</dbReference>
<dbReference type="Pfam" id="PF01590">
    <property type="entry name" value="GAF"/>
    <property type="match status" value="1"/>
</dbReference>
<evidence type="ECO:0000313" key="8">
    <source>
        <dbReference type="EMBL" id="MFC6663560.1"/>
    </source>
</evidence>
<dbReference type="SUPFAM" id="SSF47384">
    <property type="entry name" value="Homodimeric domain of signal transducing histidine kinase"/>
    <property type="match status" value="1"/>
</dbReference>
<dbReference type="InterPro" id="IPR036097">
    <property type="entry name" value="HisK_dim/P_sf"/>
</dbReference>
<name>A0ABW1ZTS4_9DEIO</name>
<evidence type="ECO:0000256" key="6">
    <source>
        <dbReference type="SAM" id="Coils"/>
    </source>
</evidence>
<keyword evidence="5" id="KW-0418">Kinase</keyword>
<keyword evidence="6" id="KW-0175">Coiled coil</keyword>
<feature type="coiled-coil region" evidence="6">
    <location>
        <begin position="463"/>
        <end position="490"/>
    </location>
</feature>
<dbReference type="SMART" id="SM00065">
    <property type="entry name" value="GAF"/>
    <property type="match status" value="2"/>
</dbReference>
<dbReference type="InterPro" id="IPR050351">
    <property type="entry name" value="BphY/WalK/GraS-like"/>
</dbReference>
<dbReference type="SUPFAM" id="SSF55874">
    <property type="entry name" value="ATPase domain of HSP90 chaperone/DNA topoisomerase II/histidine kinase"/>
    <property type="match status" value="1"/>
</dbReference>
<evidence type="ECO:0000256" key="4">
    <source>
        <dbReference type="ARBA" id="ARBA00022679"/>
    </source>
</evidence>
<dbReference type="PANTHER" id="PTHR42878">
    <property type="entry name" value="TWO-COMPONENT HISTIDINE KINASE"/>
    <property type="match status" value="1"/>
</dbReference>
<dbReference type="SUPFAM" id="SSF55781">
    <property type="entry name" value="GAF domain-like"/>
    <property type="match status" value="2"/>
</dbReference>
<evidence type="ECO:0000256" key="3">
    <source>
        <dbReference type="ARBA" id="ARBA00022553"/>
    </source>
</evidence>
<dbReference type="InterPro" id="IPR005467">
    <property type="entry name" value="His_kinase_dom"/>
</dbReference>
<keyword evidence="8" id="KW-0067">ATP-binding</keyword>
<protein>
    <recommendedName>
        <fullName evidence="2">histidine kinase</fullName>
        <ecNumber evidence="2">2.7.13.3</ecNumber>
    </recommendedName>
</protein>
<dbReference type="SMART" id="SM00387">
    <property type="entry name" value="HATPase_c"/>
    <property type="match status" value="1"/>
</dbReference>
<keyword evidence="8" id="KW-0547">Nucleotide-binding</keyword>
<dbReference type="PRINTS" id="PR00344">
    <property type="entry name" value="BCTRLSENSOR"/>
</dbReference>
<dbReference type="SMART" id="SM00388">
    <property type="entry name" value="HisKA"/>
    <property type="match status" value="1"/>
</dbReference>
<evidence type="ECO:0000256" key="2">
    <source>
        <dbReference type="ARBA" id="ARBA00012438"/>
    </source>
</evidence>
<evidence type="ECO:0000259" key="7">
    <source>
        <dbReference type="PROSITE" id="PS50109"/>
    </source>
</evidence>
<dbReference type="Gene3D" id="1.10.287.130">
    <property type="match status" value="1"/>
</dbReference>
<accession>A0ABW1ZTS4</accession>
<dbReference type="Gene3D" id="3.30.565.10">
    <property type="entry name" value="Histidine kinase-like ATPase, C-terminal domain"/>
    <property type="match status" value="1"/>
</dbReference>
<dbReference type="CDD" id="cd00082">
    <property type="entry name" value="HisKA"/>
    <property type="match status" value="1"/>
</dbReference>
<dbReference type="Gene3D" id="3.30.450.40">
    <property type="match status" value="2"/>
</dbReference>
<dbReference type="InterPro" id="IPR003594">
    <property type="entry name" value="HATPase_dom"/>
</dbReference>
<sequence>MTLGPPDPDPLLQALDTAQQALAGAQTPAEVRARAASAFAFLGPDLSVQWTVAAHVPAGASGQDQLALGGGGAEPAWAAQPFRQGQDEEAAALVIQRPGGPWTDRERTQLRAAALVVGRALDRATLAERLAAERAALAAFAGFSEQALRSTDVAALAQRAVAVLRATLGPVSAAYLVPQGRLWRASVLSGGVPEALAAQLRAGLPLRGTSVEAALGGQDVLFVPHWAGPAVAGVHTFRALALYPMHQGGAAAGLLAMGTARADDWTERERSVFRAVGRSLALALDRALHETGLREENAALQAQARALEAFAQLSADLGAQDQRLALIRRAQEVILSLMPRGFAAYYEQAGSRWQLRSQVGQVRSPAFQAALDAGLPPEAQSLQLPWDSGEPYYQAAYDPQADGLDLLDAPGALASLPLQVGEERLGVFTVGQFEAQPWTGGERTLLLAVTQSLTLALGRARSVQQLQQSALDLERSNEALQAANEELEAFAYSVSHDLRAPVRHIAGFADLLSRALDDDTRAQPKVARALQVIADAAAQMNALIDAMLNLSRAGRQELRLSEVALDPLVRSVLTELQPEVQGREVRFEVGPLPTVYADPALLRQVLANLLGNAVKYTARCEHAHIEVWAQSTPRTWTISVRDNGVGFDPRYAHKLFGVFQRLHRAEDFGGSGVGLANVRRILQRHGGSWAAEGRPGEGATFSFTLPRPAN</sequence>
<keyword evidence="4" id="KW-0808">Transferase</keyword>
<reference evidence="9" key="1">
    <citation type="journal article" date="2019" name="Int. J. Syst. Evol. Microbiol.">
        <title>The Global Catalogue of Microorganisms (GCM) 10K type strain sequencing project: providing services to taxonomists for standard genome sequencing and annotation.</title>
        <authorList>
            <consortium name="The Broad Institute Genomics Platform"/>
            <consortium name="The Broad Institute Genome Sequencing Center for Infectious Disease"/>
            <person name="Wu L."/>
            <person name="Ma J."/>
        </authorList>
    </citation>
    <scope>NUCLEOTIDE SEQUENCE [LARGE SCALE GENOMIC DNA]</scope>
    <source>
        <strain evidence="9">CCUG 63830</strain>
    </source>
</reference>
<dbReference type="InterPro" id="IPR003018">
    <property type="entry name" value="GAF"/>
</dbReference>
<evidence type="ECO:0000313" key="9">
    <source>
        <dbReference type="Proteomes" id="UP001596317"/>
    </source>
</evidence>
<organism evidence="8 9">
    <name type="scientific">Deinococcus multiflagellatus</name>
    <dbReference type="NCBI Taxonomy" id="1656887"/>
    <lineage>
        <taxon>Bacteria</taxon>
        <taxon>Thermotogati</taxon>
        <taxon>Deinococcota</taxon>
        <taxon>Deinococci</taxon>
        <taxon>Deinococcales</taxon>
        <taxon>Deinococcaceae</taxon>
        <taxon>Deinococcus</taxon>
    </lineage>
</organism>
<dbReference type="InterPro" id="IPR003661">
    <property type="entry name" value="HisK_dim/P_dom"/>
</dbReference>
<dbReference type="Pfam" id="PF00512">
    <property type="entry name" value="HisKA"/>
    <property type="match status" value="1"/>
</dbReference>
<keyword evidence="3" id="KW-0597">Phosphoprotein</keyword>